<evidence type="ECO:0000259" key="11">
    <source>
        <dbReference type="Pfam" id="PF09813"/>
    </source>
</evidence>
<reference evidence="12" key="1">
    <citation type="submission" date="2021-10" db="EMBL/GenBank/DDBJ databases">
        <title>De novo Genome Assembly of Clathrus columnatus (Basidiomycota, Fungi) Using Illumina and Nanopore Sequence Data.</title>
        <authorList>
            <person name="Ogiso-Tanaka E."/>
            <person name="Itagaki H."/>
            <person name="Hosoya T."/>
            <person name="Hosaka K."/>
        </authorList>
    </citation>
    <scope>NUCLEOTIDE SEQUENCE</scope>
    <source>
        <strain evidence="12">MO-923</strain>
    </source>
</reference>
<name>A0AAV5A211_9AGAM</name>
<evidence type="ECO:0000256" key="6">
    <source>
        <dbReference type="ARBA" id="ARBA00022989"/>
    </source>
</evidence>
<evidence type="ECO:0000256" key="4">
    <source>
        <dbReference type="ARBA" id="ARBA00011351"/>
    </source>
</evidence>
<keyword evidence="6 9" id="KW-1133">Transmembrane helix</keyword>
<comment type="similarity">
    <text evidence="3 9">Belongs to the COA3 family.</text>
</comment>
<dbReference type="AlphaFoldDB" id="A0AAV5A211"/>
<evidence type="ECO:0000256" key="8">
    <source>
        <dbReference type="ARBA" id="ARBA00023136"/>
    </source>
</evidence>
<evidence type="ECO:0000256" key="3">
    <source>
        <dbReference type="ARBA" id="ARBA00007035"/>
    </source>
</evidence>
<feature type="compositionally biased region" description="Low complexity" evidence="10">
    <location>
        <begin position="76"/>
        <end position="98"/>
    </location>
</feature>
<accession>A0AAV5A211</accession>
<evidence type="ECO:0000256" key="1">
    <source>
        <dbReference type="ARBA" id="ARBA00003064"/>
    </source>
</evidence>
<comment type="subunit">
    <text evidence="4 9">Component of 250-400 kDa complexes called cytochrome oxidase assembly intermediates or COA complexes.</text>
</comment>
<dbReference type="Pfam" id="PF09813">
    <property type="entry name" value="Coa3_cc"/>
    <property type="match status" value="1"/>
</dbReference>
<dbReference type="GO" id="GO:0033617">
    <property type="term" value="P:mitochondrial respiratory chain complex IV assembly"/>
    <property type="evidence" value="ECO:0007669"/>
    <property type="project" value="UniProtKB-UniRule"/>
</dbReference>
<evidence type="ECO:0000256" key="2">
    <source>
        <dbReference type="ARBA" id="ARBA00004304"/>
    </source>
</evidence>
<comment type="caution">
    <text evidence="12">The sequence shown here is derived from an EMBL/GenBank/DDBJ whole genome shotgun (WGS) entry which is preliminary data.</text>
</comment>
<keyword evidence="5 9" id="KW-0812">Transmembrane</keyword>
<proteinExistence type="inferred from homology"/>
<comment type="subcellular location">
    <subcellularLocation>
        <location evidence="2">Mitochondrion membrane</location>
        <topology evidence="2">Single-pass membrane protein</topology>
    </subcellularLocation>
</comment>
<gene>
    <name evidence="12" type="ORF">Clacol_001525</name>
</gene>
<dbReference type="InterPro" id="IPR018628">
    <property type="entry name" value="Coa3_CC"/>
</dbReference>
<evidence type="ECO:0000256" key="10">
    <source>
        <dbReference type="SAM" id="MobiDB-lite"/>
    </source>
</evidence>
<evidence type="ECO:0000313" key="12">
    <source>
        <dbReference type="EMBL" id="GJJ07324.1"/>
    </source>
</evidence>
<evidence type="ECO:0000256" key="9">
    <source>
        <dbReference type="RuleBase" id="RU367056"/>
    </source>
</evidence>
<keyword evidence="7 9" id="KW-0496">Mitochondrion</keyword>
<dbReference type="PANTHER" id="PTHR15642">
    <property type="entry name" value="CYTOCHROME C OXIDASE ASSEMBLY FACTOR 3, MITOCHONDRIAL"/>
    <property type="match status" value="1"/>
</dbReference>
<keyword evidence="13" id="KW-1185">Reference proteome</keyword>
<dbReference type="InterPro" id="IPR041752">
    <property type="entry name" value="Coa3"/>
</dbReference>
<evidence type="ECO:0000256" key="5">
    <source>
        <dbReference type="ARBA" id="ARBA00022692"/>
    </source>
</evidence>
<feature type="region of interest" description="Disordered" evidence="10">
    <location>
        <begin position="74"/>
        <end position="98"/>
    </location>
</feature>
<comment type="function">
    <text evidence="1 9">Required for assembly of cytochrome c oxidase (complex IV).</text>
</comment>
<dbReference type="Proteomes" id="UP001050691">
    <property type="component" value="Unassembled WGS sequence"/>
</dbReference>
<dbReference type="PANTHER" id="PTHR15642:SF3">
    <property type="entry name" value="CYTOCHROME C OXIDASE ASSEMBLY FACTOR 3 HOMOLOG, MITOCHONDRIAL"/>
    <property type="match status" value="1"/>
</dbReference>
<dbReference type="GO" id="GO:0005743">
    <property type="term" value="C:mitochondrial inner membrane"/>
    <property type="evidence" value="ECO:0007669"/>
    <property type="project" value="UniProtKB-UniRule"/>
</dbReference>
<keyword evidence="9" id="KW-0999">Mitochondrion inner membrane</keyword>
<protein>
    <recommendedName>
        <fullName evidence="9">Cytochrome c oxidase assembly factor 3</fullName>
    </recommendedName>
</protein>
<feature type="domain" description="Cytochrome c oxidase assembly factor 3 mitochondrial coiled-coil" evidence="11">
    <location>
        <begin position="27"/>
        <end position="71"/>
    </location>
</feature>
<feature type="transmembrane region" description="Helical" evidence="9">
    <location>
        <begin position="34"/>
        <end position="55"/>
    </location>
</feature>
<evidence type="ECO:0000313" key="13">
    <source>
        <dbReference type="Proteomes" id="UP001050691"/>
    </source>
</evidence>
<sequence length="98" mass="10750">MRPEDYRDFAASKSTYRPKGYGMSPGLLRARRQFFMPNLITGTAIATFVIGVWAYSISAVKQDTFDDVDEQAKAFNSQNSNAPTQTSSSSNPSSSPKS</sequence>
<keyword evidence="8 9" id="KW-0472">Membrane</keyword>
<organism evidence="12 13">
    <name type="scientific">Clathrus columnatus</name>
    <dbReference type="NCBI Taxonomy" id="1419009"/>
    <lineage>
        <taxon>Eukaryota</taxon>
        <taxon>Fungi</taxon>
        <taxon>Dikarya</taxon>
        <taxon>Basidiomycota</taxon>
        <taxon>Agaricomycotina</taxon>
        <taxon>Agaricomycetes</taxon>
        <taxon>Phallomycetidae</taxon>
        <taxon>Phallales</taxon>
        <taxon>Clathraceae</taxon>
        <taxon>Clathrus</taxon>
    </lineage>
</organism>
<evidence type="ECO:0000256" key="7">
    <source>
        <dbReference type="ARBA" id="ARBA00023128"/>
    </source>
</evidence>
<dbReference type="EMBL" id="BPWL01000002">
    <property type="protein sequence ID" value="GJJ07324.1"/>
    <property type="molecule type" value="Genomic_DNA"/>
</dbReference>